<keyword evidence="14" id="KW-1185">Reference proteome</keyword>
<comment type="caution">
    <text evidence="13">The sequence shown here is derived from an EMBL/GenBank/DDBJ whole genome shotgun (WGS) entry which is preliminary data.</text>
</comment>
<evidence type="ECO:0000259" key="10">
    <source>
        <dbReference type="Pfam" id="PF05193"/>
    </source>
</evidence>
<dbReference type="InterPro" id="IPR011249">
    <property type="entry name" value="Metalloenz_LuxS/M16"/>
</dbReference>
<evidence type="ECO:0000256" key="8">
    <source>
        <dbReference type="RuleBase" id="RU004447"/>
    </source>
</evidence>
<dbReference type="Pfam" id="PF00675">
    <property type="entry name" value="Peptidase_M16"/>
    <property type="match status" value="1"/>
</dbReference>
<dbReference type="GO" id="GO:0005829">
    <property type="term" value="C:cytosol"/>
    <property type="evidence" value="ECO:0007669"/>
    <property type="project" value="TreeGrafter"/>
</dbReference>
<evidence type="ECO:0008006" key="15">
    <source>
        <dbReference type="Google" id="ProtNLM"/>
    </source>
</evidence>
<feature type="domain" description="Peptidase M16 C-terminal" evidence="10">
    <location>
        <begin position="226"/>
        <end position="402"/>
    </location>
</feature>
<dbReference type="Pfam" id="PF16187">
    <property type="entry name" value="Peptidase_M16_M"/>
    <property type="match status" value="1"/>
</dbReference>
<evidence type="ECO:0000256" key="7">
    <source>
        <dbReference type="ARBA" id="ARBA00023049"/>
    </source>
</evidence>
<dbReference type="GO" id="GO:0046872">
    <property type="term" value="F:metal ion binding"/>
    <property type="evidence" value="ECO:0007669"/>
    <property type="project" value="UniProtKB-KW"/>
</dbReference>
<feature type="domain" description="Peptidase M16 middle/third" evidence="11">
    <location>
        <begin position="410"/>
        <end position="696"/>
    </location>
</feature>
<keyword evidence="3" id="KW-0645">Protease</keyword>
<keyword evidence="6" id="KW-0862">Zinc</keyword>
<dbReference type="EMBL" id="JBGBPQ010000014">
    <property type="protein sequence ID" value="KAL1511204.1"/>
    <property type="molecule type" value="Genomic_DNA"/>
</dbReference>
<evidence type="ECO:0000256" key="3">
    <source>
        <dbReference type="ARBA" id="ARBA00022670"/>
    </source>
</evidence>
<dbReference type="InterPro" id="IPR054734">
    <property type="entry name" value="PqqF-like_C_4"/>
</dbReference>
<protein>
    <recommendedName>
        <fullName evidence="15">Insulin-degrading enzyme</fullName>
    </recommendedName>
</protein>
<dbReference type="AlphaFoldDB" id="A0AB34J1H0"/>
<sequence length="1010" mass="114638">MEGAAKAMEGFLAVETSEGFWKPDLDPRAYRWLRLENKLEVVLISDPNADKAAAAMDVNVGHASDPEALPGLAHFLEHMLFLGTEKYPDEGYYQAYLQERGGSSNAYTDFEHTNFFFDFHPVAPQALDIFAQFFLCPLFTESMTARELNAVDSENSKNLQNDAWRLQQLYRWAASSEHPFHKFGTGNLATLTDVPASFVAAKLSVAPDGSVSLAVRPRLTPAYTLRDALFAFHKEHYSANTMKLAVLGREPLDTLQRWAEARFSAVPNRDRPPLCWPAEPYPHSRLRRRFEVVPVREMRSLTVAWPLPSLRPLYRTKPHRYISHLLGHESAGSLLSLLKSKGWVDTLCAGEFHDSSDFALFEVQVELTELGEAAVDEIMPYVFEYIQMLRSQPPSKWIHDEVAGLSEMGFRFKDLDDPISAVSVISSDMQHYPPAELLSFRYLFAEFNPQPIVEMLSLLTPERASTVFVSKATEPRATLTEPWYGTKFHVEPIAQSTLDKWSAIKHSPSSPLSLPAPNPFVPTDFSLVCDRLPPVGKDEVVLPRLVLKTPFCKLWHKTDSTFRRPKSNLYMDVVAPIAYERPSNVCLTRIFTKLLEDELTEYAYDAACASLDYSVYNCSTGLRVMLSGYSHKMPVLLEKVIGKMVNAQLDEERFHAIKDVVHREYCNFFKEQPYQHAMYMASQLLEESRWHILEYLSFSMRDECNYAAVCDFARTQLLKQVHLKVLLHGNADADQARAFVETAQRTLGSAELHQLPSLRLLQLREGEEVILRQHPSLLEELQAKHSNDQEVNSATEVYLQVGVDERPNSVLVEMAAQVISKPCYHQLRTIEQLGYIVFSGPRSDLGVLGLRLLVQSSTYDAAHLDHRMEGFLSTVPAMLNEMSDEEFTNHRQALLDLKLEKPKKLRQESSRYWSEIPYETLDFARDVNDARVLQNLEKEQLIEFWMKYFDAASPRRRKLSSQVFAASRALPPRPTGSNIICLDGRAAAAAFKKTLVAFPAPMPVTSVEVN</sequence>
<dbReference type="GO" id="GO:0051603">
    <property type="term" value="P:proteolysis involved in protein catabolic process"/>
    <property type="evidence" value="ECO:0007669"/>
    <property type="project" value="TreeGrafter"/>
</dbReference>
<keyword evidence="4" id="KW-0479">Metal-binding</keyword>
<feature type="domain" description="Coenzyme PQQ synthesis protein F-like C-terminal lobe" evidence="12">
    <location>
        <begin position="815"/>
        <end position="913"/>
    </location>
</feature>
<evidence type="ECO:0000256" key="6">
    <source>
        <dbReference type="ARBA" id="ARBA00022833"/>
    </source>
</evidence>
<dbReference type="GO" id="GO:0043171">
    <property type="term" value="P:peptide catabolic process"/>
    <property type="evidence" value="ECO:0007669"/>
    <property type="project" value="TreeGrafter"/>
</dbReference>
<dbReference type="Proteomes" id="UP001515480">
    <property type="component" value="Unassembled WGS sequence"/>
</dbReference>
<organism evidence="13 14">
    <name type="scientific">Prymnesium parvum</name>
    <name type="common">Toxic golden alga</name>
    <dbReference type="NCBI Taxonomy" id="97485"/>
    <lineage>
        <taxon>Eukaryota</taxon>
        <taxon>Haptista</taxon>
        <taxon>Haptophyta</taxon>
        <taxon>Prymnesiophyceae</taxon>
        <taxon>Prymnesiales</taxon>
        <taxon>Prymnesiaceae</taxon>
        <taxon>Prymnesium</taxon>
    </lineage>
</organism>
<dbReference type="SUPFAM" id="SSF63411">
    <property type="entry name" value="LuxS/MPP-like metallohydrolase"/>
    <property type="match status" value="4"/>
</dbReference>
<dbReference type="InterPro" id="IPR007863">
    <property type="entry name" value="Peptidase_M16_C"/>
</dbReference>
<comment type="cofactor">
    <cofactor evidence="1">
        <name>Zn(2+)</name>
        <dbReference type="ChEBI" id="CHEBI:29105"/>
    </cofactor>
</comment>
<keyword evidence="7" id="KW-0482">Metalloprotease</keyword>
<dbReference type="PROSITE" id="PS00143">
    <property type="entry name" value="INSULINASE"/>
    <property type="match status" value="1"/>
</dbReference>
<name>A0AB34J1H0_PRYPA</name>
<evidence type="ECO:0000256" key="4">
    <source>
        <dbReference type="ARBA" id="ARBA00022723"/>
    </source>
</evidence>
<dbReference type="GO" id="GO:0005739">
    <property type="term" value="C:mitochondrion"/>
    <property type="evidence" value="ECO:0007669"/>
    <property type="project" value="TreeGrafter"/>
</dbReference>
<dbReference type="Pfam" id="PF22456">
    <property type="entry name" value="PqqF-like_C_4"/>
    <property type="match status" value="1"/>
</dbReference>
<dbReference type="InterPro" id="IPR001431">
    <property type="entry name" value="Pept_M16_Zn_BS"/>
</dbReference>
<dbReference type="Pfam" id="PF05193">
    <property type="entry name" value="Peptidase_M16_C"/>
    <property type="match status" value="1"/>
</dbReference>
<dbReference type="InterPro" id="IPR011765">
    <property type="entry name" value="Pept_M16_N"/>
</dbReference>
<reference evidence="13 14" key="1">
    <citation type="journal article" date="2024" name="Science">
        <title>Giant polyketide synthase enzymes in the biosynthesis of giant marine polyether toxins.</title>
        <authorList>
            <person name="Fallon T.R."/>
            <person name="Shende V.V."/>
            <person name="Wierzbicki I.H."/>
            <person name="Pendleton A.L."/>
            <person name="Watervoot N.F."/>
            <person name="Auber R.P."/>
            <person name="Gonzalez D.J."/>
            <person name="Wisecaver J.H."/>
            <person name="Moore B.S."/>
        </authorList>
    </citation>
    <scope>NUCLEOTIDE SEQUENCE [LARGE SCALE GENOMIC DNA]</scope>
    <source>
        <strain evidence="13 14">12B1</strain>
    </source>
</reference>
<evidence type="ECO:0000313" key="14">
    <source>
        <dbReference type="Proteomes" id="UP001515480"/>
    </source>
</evidence>
<evidence type="ECO:0000256" key="1">
    <source>
        <dbReference type="ARBA" id="ARBA00001947"/>
    </source>
</evidence>
<dbReference type="InterPro" id="IPR050626">
    <property type="entry name" value="Peptidase_M16"/>
</dbReference>
<evidence type="ECO:0000256" key="5">
    <source>
        <dbReference type="ARBA" id="ARBA00022801"/>
    </source>
</evidence>
<evidence type="ECO:0000256" key="2">
    <source>
        <dbReference type="ARBA" id="ARBA00007261"/>
    </source>
</evidence>
<gene>
    <name evidence="13" type="ORF">AB1Y20_006018</name>
</gene>
<evidence type="ECO:0000313" key="13">
    <source>
        <dbReference type="EMBL" id="KAL1511204.1"/>
    </source>
</evidence>
<dbReference type="PANTHER" id="PTHR43690">
    <property type="entry name" value="NARDILYSIN"/>
    <property type="match status" value="1"/>
</dbReference>
<comment type="similarity">
    <text evidence="2 8">Belongs to the peptidase M16 family.</text>
</comment>
<accession>A0AB34J1H0</accession>
<dbReference type="FunFam" id="3.30.830.10:FF:000012">
    <property type="entry name" value="Protease 3"/>
    <property type="match status" value="1"/>
</dbReference>
<dbReference type="FunFam" id="3.30.830.10:FF:000005">
    <property type="entry name" value="nardilysin isoform X1"/>
    <property type="match status" value="1"/>
</dbReference>
<keyword evidence="5" id="KW-0378">Hydrolase</keyword>
<evidence type="ECO:0000259" key="9">
    <source>
        <dbReference type="Pfam" id="PF00675"/>
    </source>
</evidence>
<evidence type="ECO:0000259" key="12">
    <source>
        <dbReference type="Pfam" id="PF22456"/>
    </source>
</evidence>
<dbReference type="GO" id="GO:0004222">
    <property type="term" value="F:metalloendopeptidase activity"/>
    <property type="evidence" value="ECO:0007669"/>
    <property type="project" value="InterPro"/>
</dbReference>
<dbReference type="Gene3D" id="3.30.830.10">
    <property type="entry name" value="Metalloenzyme, LuxS/M16 peptidase-like"/>
    <property type="match status" value="4"/>
</dbReference>
<dbReference type="PANTHER" id="PTHR43690:SF18">
    <property type="entry name" value="INSULIN-DEGRADING ENZYME-RELATED"/>
    <property type="match status" value="1"/>
</dbReference>
<feature type="domain" description="Peptidase M16 N-terminal" evidence="9">
    <location>
        <begin position="41"/>
        <end position="170"/>
    </location>
</feature>
<dbReference type="InterPro" id="IPR032632">
    <property type="entry name" value="Peptidase_M16_M"/>
</dbReference>
<evidence type="ECO:0000259" key="11">
    <source>
        <dbReference type="Pfam" id="PF16187"/>
    </source>
</evidence>
<proteinExistence type="inferred from homology"/>